<feature type="region of interest" description="Disordered" evidence="1">
    <location>
        <begin position="78"/>
        <end position="102"/>
    </location>
</feature>
<keyword evidence="4" id="KW-1185">Reference proteome</keyword>
<evidence type="ECO:0000256" key="2">
    <source>
        <dbReference type="SAM" id="Phobius"/>
    </source>
</evidence>
<organism evidence="3 4">
    <name type="scientific">Pristionchus fissidentatus</name>
    <dbReference type="NCBI Taxonomy" id="1538716"/>
    <lineage>
        <taxon>Eukaryota</taxon>
        <taxon>Metazoa</taxon>
        <taxon>Ecdysozoa</taxon>
        <taxon>Nematoda</taxon>
        <taxon>Chromadorea</taxon>
        <taxon>Rhabditida</taxon>
        <taxon>Rhabditina</taxon>
        <taxon>Diplogasteromorpha</taxon>
        <taxon>Diplogasteroidea</taxon>
        <taxon>Neodiplogasteridae</taxon>
        <taxon>Pristionchus</taxon>
    </lineage>
</organism>
<feature type="compositionally biased region" description="Acidic residues" evidence="1">
    <location>
        <begin position="84"/>
        <end position="97"/>
    </location>
</feature>
<keyword evidence="2" id="KW-0472">Membrane</keyword>
<evidence type="ECO:0000313" key="4">
    <source>
        <dbReference type="Proteomes" id="UP001432322"/>
    </source>
</evidence>
<keyword evidence="2" id="KW-1133">Transmembrane helix</keyword>
<keyword evidence="2" id="KW-0812">Transmembrane</keyword>
<reference evidence="3" key="1">
    <citation type="submission" date="2023-10" db="EMBL/GenBank/DDBJ databases">
        <title>Genome assembly of Pristionchus species.</title>
        <authorList>
            <person name="Yoshida K."/>
            <person name="Sommer R.J."/>
        </authorList>
    </citation>
    <scope>NUCLEOTIDE SEQUENCE</scope>
    <source>
        <strain evidence="3">RS5133</strain>
    </source>
</reference>
<dbReference type="EMBL" id="BTSY01000006">
    <property type="protein sequence ID" value="GMT33858.1"/>
    <property type="molecule type" value="Genomic_DNA"/>
</dbReference>
<dbReference type="AlphaFoldDB" id="A0AAV5WR62"/>
<evidence type="ECO:0000313" key="3">
    <source>
        <dbReference type="EMBL" id="GMT33858.1"/>
    </source>
</evidence>
<gene>
    <name evidence="3" type="ORF">PFISCL1PPCAC_25155</name>
</gene>
<sequence length="185" mass="21145">MHRQPLLQTEYQCQSVIRSHYRNRIALLLLPLTVVILFVLISSYSNDELETMRKLRKIETPMKITTKTEDYDGVEVATERAEEMEGEEEKGEQEADESELHKESYDQMIEEGRDVIEKEEELALSFQSILEFPIPDLSLNGTISVNNTVQFDDSSNNSSSLIESILNISTTTPNITDEMPILPFA</sequence>
<evidence type="ECO:0008006" key="5">
    <source>
        <dbReference type="Google" id="ProtNLM"/>
    </source>
</evidence>
<protein>
    <recommendedName>
        <fullName evidence="5">Transmembrane protein</fullName>
    </recommendedName>
</protein>
<proteinExistence type="predicted"/>
<dbReference type="Proteomes" id="UP001432322">
    <property type="component" value="Unassembled WGS sequence"/>
</dbReference>
<accession>A0AAV5WR62</accession>
<evidence type="ECO:0000256" key="1">
    <source>
        <dbReference type="SAM" id="MobiDB-lite"/>
    </source>
</evidence>
<name>A0AAV5WR62_9BILA</name>
<comment type="caution">
    <text evidence="3">The sequence shown here is derived from an EMBL/GenBank/DDBJ whole genome shotgun (WGS) entry which is preliminary data.</text>
</comment>
<feature type="transmembrane region" description="Helical" evidence="2">
    <location>
        <begin position="25"/>
        <end position="44"/>
    </location>
</feature>
<feature type="non-terminal residue" evidence="3">
    <location>
        <position position="185"/>
    </location>
</feature>